<dbReference type="Pfam" id="PF24758">
    <property type="entry name" value="LRR_At5g56370"/>
    <property type="match status" value="1"/>
</dbReference>
<name>A0A8J5H5G2_ZINOF</name>
<dbReference type="PANTHER" id="PTHR31900">
    <property type="entry name" value="F-BOX/RNI SUPERFAMILY PROTEIN-RELATED"/>
    <property type="match status" value="1"/>
</dbReference>
<dbReference type="InterPro" id="IPR055411">
    <property type="entry name" value="LRR_FXL15/At3g58940/PEG3-like"/>
</dbReference>
<dbReference type="Gene3D" id="3.80.10.10">
    <property type="entry name" value="Ribonuclease Inhibitor"/>
    <property type="match status" value="1"/>
</dbReference>
<reference evidence="2 3" key="1">
    <citation type="submission" date="2020-08" db="EMBL/GenBank/DDBJ databases">
        <title>Plant Genome Project.</title>
        <authorList>
            <person name="Zhang R.-G."/>
        </authorList>
    </citation>
    <scope>NUCLEOTIDE SEQUENCE [LARGE SCALE GENOMIC DNA]</scope>
    <source>
        <tissue evidence="2">Rhizome</tissue>
    </source>
</reference>
<sequence length="409" mass="47222">MGDHDLHWPPPSTDVDYLSNLPDSLLLHILSCLTAHNSVRTSVLARRWRNLWASVPTIFFDYYDFHPDIVSRADEIVHRFIASRRSSSAVFSLCMNLNLICPITWIDYAKSHGALSVSLYLPYHPLQTSIFYTLFNWSSLLVLHLQFDFAWPRVDIPPGCIALSNLKTLSLRVGVFSEESMRMLLASCPNLEILFLDLSANYDAGIEIAVPNLRRLIVIGTQSKTRINCRNLESFCIDSSSYLHECHVYAPSLVWVHLAQFRWCHTLASSLRNVAVLGISLLTLPADLEEHLSMIESFKLFHKIQKLKVYLHLRYEFTMQLLFLFLQEIPNLPSLHLIDETYEEDSFSPYSLMDDAWREFLQIMPSKSLNNLELVLVQIESESARSTTLEMLSEKVQEWDSVVVRYIEY</sequence>
<dbReference type="SUPFAM" id="SSF81383">
    <property type="entry name" value="F-box domain"/>
    <property type="match status" value="1"/>
</dbReference>
<dbReference type="InterPro" id="IPR053781">
    <property type="entry name" value="F-box_AtFBL13-like"/>
</dbReference>
<protein>
    <recommendedName>
        <fullName evidence="1">F-box domain-containing protein</fullName>
    </recommendedName>
</protein>
<dbReference type="EMBL" id="JACMSC010000006">
    <property type="protein sequence ID" value="KAG6516944.1"/>
    <property type="molecule type" value="Genomic_DNA"/>
</dbReference>
<gene>
    <name evidence="2" type="ORF">ZIOFF_020319</name>
</gene>
<dbReference type="PROSITE" id="PS50181">
    <property type="entry name" value="FBOX"/>
    <property type="match status" value="1"/>
</dbReference>
<dbReference type="Gene3D" id="1.20.1280.50">
    <property type="match status" value="1"/>
</dbReference>
<dbReference type="SUPFAM" id="SSF52047">
    <property type="entry name" value="RNI-like"/>
    <property type="match status" value="1"/>
</dbReference>
<dbReference type="Proteomes" id="UP000734854">
    <property type="component" value="Unassembled WGS sequence"/>
</dbReference>
<evidence type="ECO:0000259" key="1">
    <source>
        <dbReference type="PROSITE" id="PS50181"/>
    </source>
</evidence>
<evidence type="ECO:0000313" key="3">
    <source>
        <dbReference type="Proteomes" id="UP000734854"/>
    </source>
</evidence>
<dbReference type="AlphaFoldDB" id="A0A8J5H5G2"/>
<dbReference type="InterPro" id="IPR036047">
    <property type="entry name" value="F-box-like_dom_sf"/>
</dbReference>
<keyword evidence="3" id="KW-1185">Reference proteome</keyword>
<proteinExistence type="predicted"/>
<dbReference type="InterPro" id="IPR001810">
    <property type="entry name" value="F-box_dom"/>
</dbReference>
<dbReference type="PANTHER" id="PTHR31900:SF30">
    <property type="entry name" value="SUPERFAMILY PROTEIN, PUTATIVE-RELATED"/>
    <property type="match status" value="1"/>
</dbReference>
<evidence type="ECO:0000313" key="2">
    <source>
        <dbReference type="EMBL" id="KAG6516944.1"/>
    </source>
</evidence>
<comment type="caution">
    <text evidence="2">The sequence shown here is derived from an EMBL/GenBank/DDBJ whole genome shotgun (WGS) entry which is preliminary data.</text>
</comment>
<dbReference type="CDD" id="cd22160">
    <property type="entry name" value="F-box_AtFBL13-like"/>
    <property type="match status" value="1"/>
</dbReference>
<accession>A0A8J5H5G2</accession>
<feature type="domain" description="F-box" evidence="1">
    <location>
        <begin position="15"/>
        <end position="63"/>
    </location>
</feature>
<dbReference type="Pfam" id="PF00646">
    <property type="entry name" value="F-box"/>
    <property type="match status" value="1"/>
</dbReference>
<dbReference type="InterPro" id="IPR032675">
    <property type="entry name" value="LRR_dom_sf"/>
</dbReference>
<dbReference type="InterPro" id="IPR050232">
    <property type="entry name" value="FBL13/AtMIF1-like"/>
</dbReference>
<organism evidence="2 3">
    <name type="scientific">Zingiber officinale</name>
    <name type="common">Ginger</name>
    <name type="synonym">Amomum zingiber</name>
    <dbReference type="NCBI Taxonomy" id="94328"/>
    <lineage>
        <taxon>Eukaryota</taxon>
        <taxon>Viridiplantae</taxon>
        <taxon>Streptophyta</taxon>
        <taxon>Embryophyta</taxon>
        <taxon>Tracheophyta</taxon>
        <taxon>Spermatophyta</taxon>
        <taxon>Magnoliopsida</taxon>
        <taxon>Liliopsida</taxon>
        <taxon>Zingiberales</taxon>
        <taxon>Zingiberaceae</taxon>
        <taxon>Zingiber</taxon>
    </lineage>
</organism>